<evidence type="ECO:0000313" key="2">
    <source>
        <dbReference type="EMBL" id="QDU29352.1"/>
    </source>
</evidence>
<evidence type="ECO:0000313" key="3">
    <source>
        <dbReference type="Proteomes" id="UP000315017"/>
    </source>
</evidence>
<keyword evidence="1" id="KW-0732">Signal</keyword>
<proteinExistence type="predicted"/>
<sequence precursor="true">MPCLLRSAPLFACIAFANLATQVFAAEPFQFRVESNLRAAVAKVDITPAPDTPVVGHIRPTSGVRDPLRAGILLLTNEQTRAAIVTLDLISSNSEMVAVLRDVIAANTETPRENIMVATSHNHSGPGWSRESPWGREMVAKIATASAAAAKELRPVTIGYGEDRIDFNINRRKVINGRAVVRLDPDGPCDHRVKVLRFDDGQSLEPMSLLMHAVCHPCVFTWGDKLTPPHPNGFPFISADFPGEAQTFVETVYGPKTRAMFLQGCAGDIRPNLPGVPYRCGDEADIKWTGRSLGCAVVRAADRSVVREELAKRKTIYPLKCATSVIELPGKKEKLACEMQALRIGDYLLLTIPGEPMVEYGFQIEKAIADRAIPIVVGYANGNLGYICTAESHKYGGYEPNASPLLPEAEPLILAELNRLADKVLADVFESFKPTK</sequence>
<name>A0A517YGM5_9BACT</name>
<evidence type="ECO:0000256" key="1">
    <source>
        <dbReference type="SAM" id="SignalP"/>
    </source>
</evidence>
<gene>
    <name evidence="2" type="ORF">ETAA8_44610</name>
</gene>
<dbReference type="EMBL" id="CP036274">
    <property type="protein sequence ID" value="QDU29352.1"/>
    <property type="molecule type" value="Genomic_DNA"/>
</dbReference>
<accession>A0A517YGM5</accession>
<feature type="chain" id="PRO_5021828550" evidence="1">
    <location>
        <begin position="26"/>
        <end position="436"/>
    </location>
</feature>
<dbReference type="RefSeq" id="WP_202921159.1">
    <property type="nucleotide sequence ID" value="NZ_CP036274.1"/>
</dbReference>
<dbReference type="KEGG" id="aagg:ETAA8_44610"/>
<keyword evidence="3" id="KW-1185">Reference proteome</keyword>
<dbReference type="AlphaFoldDB" id="A0A517YGM5"/>
<reference evidence="2 3" key="1">
    <citation type="submission" date="2019-02" db="EMBL/GenBank/DDBJ databases">
        <title>Deep-cultivation of Planctomycetes and their phenomic and genomic characterization uncovers novel biology.</title>
        <authorList>
            <person name="Wiegand S."/>
            <person name="Jogler M."/>
            <person name="Boedeker C."/>
            <person name="Pinto D."/>
            <person name="Vollmers J."/>
            <person name="Rivas-Marin E."/>
            <person name="Kohn T."/>
            <person name="Peeters S.H."/>
            <person name="Heuer A."/>
            <person name="Rast P."/>
            <person name="Oberbeckmann S."/>
            <person name="Bunk B."/>
            <person name="Jeske O."/>
            <person name="Meyerdierks A."/>
            <person name="Storesund J.E."/>
            <person name="Kallscheuer N."/>
            <person name="Luecker S."/>
            <person name="Lage O.M."/>
            <person name="Pohl T."/>
            <person name="Merkel B.J."/>
            <person name="Hornburger P."/>
            <person name="Mueller R.-W."/>
            <person name="Bruemmer F."/>
            <person name="Labrenz M."/>
            <person name="Spormann A.M."/>
            <person name="Op den Camp H."/>
            <person name="Overmann J."/>
            <person name="Amann R."/>
            <person name="Jetten M.S.M."/>
            <person name="Mascher T."/>
            <person name="Medema M.H."/>
            <person name="Devos D.P."/>
            <person name="Kaster A.-K."/>
            <person name="Ovreas L."/>
            <person name="Rohde M."/>
            <person name="Galperin M.Y."/>
            <person name="Jogler C."/>
        </authorList>
    </citation>
    <scope>NUCLEOTIDE SEQUENCE [LARGE SCALE GENOMIC DNA]</scope>
    <source>
        <strain evidence="2 3">ETA_A8</strain>
    </source>
</reference>
<organism evidence="2 3">
    <name type="scientific">Anatilimnocola aggregata</name>
    <dbReference type="NCBI Taxonomy" id="2528021"/>
    <lineage>
        <taxon>Bacteria</taxon>
        <taxon>Pseudomonadati</taxon>
        <taxon>Planctomycetota</taxon>
        <taxon>Planctomycetia</taxon>
        <taxon>Pirellulales</taxon>
        <taxon>Pirellulaceae</taxon>
        <taxon>Anatilimnocola</taxon>
    </lineage>
</organism>
<dbReference type="Proteomes" id="UP000315017">
    <property type="component" value="Chromosome"/>
</dbReference>
<feature type="signal peptide" evidence="1">
    <location>
        <begin position="1"/>
        <end position="25"/>
    </location>
</feature>
<protein>
    <submittedName>
        <fullName evidence="2">Neutral/alkaline non-lysosomal ceramidase</fullName>
    </submittedName>
</protein>